<evidence type="ECO:0000313" key="8">
    <source>
        <dbReference type="Proteomes" id="UP001634394"/>
    </source>
</evidence>
<dbReference type="PANTHER" id="PTHR24329">
    <property type="entry name" value="HOMEOBOX PROTEIN ARISTALESS"/>
    <property type="match status" value="1"/>
</dbReference>
<keyword evidence="2 3" id="KW-0238">DNA-binding</keyword>
<dbReference type="PROSITE" id="PS50071">
    <property type="entry name" value="HOMEOBOX_2"/>
    <property type="match status" value="1"/>
</dbReference>
<proteinExistence type="predicted"/>
<dbReference type="GO" id="GO:0005634">
    <property type="term" value="C:nucleus"/>
    <property type="evidence" value="ECO:0007669"/>
    <property type="project" value="UniProtKB-SubCell"/>
</dbReference>
<evidence type="ECO:0000256" key="1">
    <source>
        <dbReference type="ARBA" id="ARBA00004123"/>
    </source>
</evidence>
<dbReference type="InterPro" id="IPR050649">
    <property type="entry name" value="Paired_Homeobox_TFs"/>
</dbReference>
<evidence type="ECO:0000256" key="4">
    <source>
        <dbReference type="SAM" id="MobiDB-lite"/>
    </source>
</evidence>
<gene>
    <name evidence="6" type="ORF">ACJMK2_021126</name>
    <name evidence="7" type="ORF">ACJMK2_021129</name>
</gene>
<feature type="region of interest" description="Disordered" evidence="4">
    <location>
        <begin position="75"/>
        <end position="95"/>
    </location>
</feature>
<dbReference type="Proteomes" id="UP001634394">
    <property type="component" value="Unassembled WGS sequence"/>
</dbReference>
<keyword evidence="2 3" id="KW-0371">Homeobox</keyword>
<dbReference type="Gene3D" id="1.10.10.60">
    <property type="entry name" value="Homeodomain-like"/>
    <property type="match status" value="1"/>
</dbReference>
<feature type="domain" description="Homeobox" evidence="5">
    <location>
        <begin position="119"/>
        <end position="166"/>
    </location>
</feature>
<feature type="DNA-binding region" description="Homeobox" evidence="2">
    <location>
        <begin position="121"/>
        <end position="167"/>
    </location>
</feature>
<dbReference type="SUPFAM" id="SSF46689">
    <property type="entry name" value="Homeodomain-like"/>
    <property type="match status" value="1"/>
</dbReference>
<accession>A0ABD3U3Y6</accession>
<comment type="caution">
    <text evidence="7">The sequence shown here is derived from an EMBL/GenBank/DDBJ whole genome shotgun (WGS) entry which is preliminary data.</text>
</comment>
<sequence length="220" mass="24412">MEIVGSERLDTEIYVDRASEIQIPEIRSQNEVKNERCERVEGSKVSPECLPSCDAVKALKFSIYNLLGFGKSKTDITTDDTDREKESGNGDSAEISASSVTIDGRDHCTKHAVTKAPAVKTKRNRTTFTTKQLQDLENAFKRSHYPDIFMREKLAHKIKLPESRIQADSGIIATYSGTNATVAMEMEQNLRGHTCSQPVPLSILQSMTAMGFTHGRSNLS</sequence>
<keyword evidence="8" id="KW-1185">Reference proteome</keyword>
<evidence type="ECO:0000313" key="6">
    <source>
        <dbReference type="EMBL" id="KAL3843175.1"/>
    </source>
</evidence>
<dbReference type="SMART" id="SM00389">
    <property type="entry name" value="HOX"/>
    <property type="match status" value="1"/>
</dbReference>
<evidence type="ECO:0000256" key="3">
    <source>
        <dbReference type="RuleBase" id="RU000682"/>
    </source>
</evidence>
<evidence type="ECO:0000259" key="5">
    <source>
        <dbReference type="PROSITE" id="PS50071"/>
    </source>
</evidence>
<dbReference type="AlphaFoldDB" id="A0ABD3U3Y6"/>
<reference evidence="7 8" key="1">
    <citation type="submission" date="2024-11" db="EMBL/GenBank/DDBJ databases">
        <title>Chromosome-level genome assembly of the freshwater bivalve Anodonta woodiana.</title>
        <authorList>
            <person name="Chen X."/>
        </authorList>
    </citation>
    <scope>NUCLEOTIDE SEQUENCE [LARGE SCALE GENOMIC DNA]</scope>
    <source>
        <strain evidence="7">MN2024</strain>
        <tissue evidence="7">Gills</tissue>
    </source>
</reference>
<evidence type="ECO:0000256" key="2">
    <source>
        <dbReference type="PROSITE-ProRule" id="PRU00108"/>
    </source>
</evidence>
<protein>
    <recommendedName>
        <fullName evidence="5">Homeobox domain-containing protein</fullName>
    </recommendedName>
</protein>
<dbReference type="Pfam" id="PF00046">
    <property type="entry name" value="Homeodomain"/>
    <property type="match status" value="1"/>
</dbReference>
<dbReference type="EMBL" id="JBJQND010000017">
    <property type="protein sequence ID" value="KAL3843175.1"/>
    <property type="molecule type" value="Genomic_DNA"/>
</dbReference>
<comment type="subcellular location">
    <subcellularLocation>
        <location evidence="1 2 3">Nucleus</location>
    </subcellularLocation>
</comment>
<dbReference type="PANTHER" id="PTHR24329:SF543">
    <property type="entry name" value="FI01017P-RELATED"/>
    <property type="match status" value="1"/>
</dbReference>
<dbReference type="CDD" id="cd00086">
    <property type="entry name" value="homeodomain"/>
    <property type="match status" value="1"/>
</dbReference>
<keyword evidence="2 3" id="KW-0539">Nucleus</keyword>
<dbReference type="InterPro" id="IPR009057">
    <property type="entry name" value="Homeodomain-like_sf"/>
</dbReference>
<dbReference type="EMBL" id="JBJQND010000017">
    <property type="protein sequence ID" value="KAL3843178.1"/>
    <property type="molecule type" value="Genomic_DNA"/>
</dbReference>
<dbReference type="InterPro" id="IPR001356">
    <property type="entry name" value="HD"/>
</dbReference>
<dbReference type="GO" id="GO:0003677">
    <property type="term" value="F:DNA binding"/>
    <property type="evidence" value="ECO:0007669"/>
    <property type="project" value="UniProtKB-UniRule"/>
</dbReference>
<feature type="compositionally biased region" description="Basic and acidic residues" evidence="4">
    <location>
        <begin position="75"/>
        <end position="88"/>
    </location>
</feature>
<organism evidence="7 8">
    <name type="scientific">Sinanodonta woodiana</name>
    <name type="common">Chinese pond mussel</name>
    <name type="synonym">Anodonta woodiana</name>
    <dbReference type="NCBI Taxonomy" id="1069815"/>
    <lineage>
        <taxon>Eukaryota</taxon>
        <taxon>Metazoa</taxon>
        <taxon>Spiralia</taxon>
        <taxon>Lophotrochozoa</taxon>
        <taxon>Mollusca</taxon>
        <taxon>Bivalvia</taxon>
        <taxon>Autobranchia</taxon>
        <taxon>Heteroconchia</taxon>
        <taxon>Palaeoheterodonta</taxon>
        <taxon>Unionida</taxon>
        <taxon>Unionoidea</taxon>
        <taxon>Unionidae</taxon>
        <taxon>Unioninae</taxon>
        <taxon>Sinanodonta</taxon>
    </lineage>
</organism>
<evidence type="ECO:0000313" key="7">
    <source>
        <dbReference type="EMBL" id="KAL3843178.1"/>
    </source>
</evidence>
<name>A0ABD3U3Y6_SINWO</name>